<sequence length="285" mass="27304">METQMTLHDFVLKLLVEPGARAEFELDPEGALAEAGLSDITAADVQEVIPLVVDYAPVDGVTGLVDLDAITTDPTSAVSQLQGITQVLPVGVGSGTGPDLTLGATAVAGVSLDLGGLDVSPVTLPGLGIAPTGSGLVGVGGDLSAVADPANTIDAIDPVGSVVGPVTGPVLGSDLGGIGGVHTGIAGVDGLTGSVTGSVHGVVGGVTDPLHGVVDSTVTGVVGTADVTVGAVTGVTGAVTAHSTEVGVTADPTASAYTGSTLGQPVDGLLGGVTDTVDGVTDIFH</sequence>
<dbReference type="Proteomes" id="UP000635606">
    <property type="component" value="Unassembled WGS sequence"/>
</dbReference>
<reference evidence="1" key="1">
    <citation type="submission" date="2021-01" db="EMBL/GenBank/DDBJ databases">
        <title>Whole genome shotgun sequence of Virgisporangium ochraceum NBRC 16418.</title>
        <authorList>
            <person name="Komaki H."/>
            <person name="Tamura T."/>
        </authorList>
    </citation>
    <scope>NUCLEOTIDE SEQUENCE</scope>
    <source>
        <strain evidence="1">NBRC 16418</strain>
    </source>
</reference>
<organism evidence="1 2">
    <name type="scientific">Virgisporangium ochraceum</name>
    <dbReference type="NCBI Taxonomy" id="65505"/>
    <lineage>
        <taxon>Bacteria</taxon>
        <taxon>Bacillati</taxon>
        <taxon>Actinomycetota</taxon>
        <taxon>Actinomycetes</taxon>
        <taxon>Micromonosporales</taxon>
        <taxon>Micromonosporaceae</taxon>
        <taxon>Virgisporangium</taxon>
    </lineage>
</organism>
<dbReference type="NCBIfam" id="NF038175">
    <property type="entry name" value="IniB_NTERM"/>
    <property type="match status" value="1"/>
</dbReference>
<dbReference type="EMBL" id="BOPH01000083">
    <property type="protein sequence ID" value="GIJ70830.1"/>
    <property type="molecule type" value="Genomic_DNA"/>
</dbReference>
<dbReference type="InterPro" id="IPR049709">
    <property type="entry name" value="IniB-like_N"/>
</dbReference>
<name>A0A8J3ZYG4_9ACTN</name>
<comment type="caution">
    <text evidence="1">The sequence shown here is derived from an EMBL/GenBank/DDBJ whole genome shotgun (WGS) entry which is preliminary data.</text>
</comment>
<evidence type="ECO:0000313" key="1">
    <source>
        <dbReference type="EMBL" id="GIJ70830.1"/>
    </source>
</evidence>
<evidence type="ECO:0000313" key="2">
    <source>
        <dbReference type="Proteomes" id="UP000635606"/>
    </source>
</evidence>
<proteinExistence type="predicted"/>
<protein>
    <submittedName>
        <fullName evidence="1">Uncharacterized protein</fullName>
    </submittedName>
</protein>
<dbReference type="AlphaFoldDB" id="A0A8J3ZYG4"/>
<keyword evidence="2" id="KW-1185">Reference proteome</keyword>
<gene>
    <name evidence="1" type="ORF">Voc01_057470</name>
</gene>
<accession>A0A8J3ZYG4</accession>